<dbReference type="Proteomes" id="UP001630127">
    <property type="component" value="Unassembled WGS sequence"/>
</dbReference>
<gene>
    <name evidence="1" type="ORF">ACH5RR_000471</name>
</gene>
<name>A0ABD3B0R9_9GENT</name>
<sequence>MQIGQRIQELHEMNCKYLMIKNNNDESTGKAVYLDSSDDILLLDLSKELWHDEFGNLNDDSGADLETKYEAKLMIIDNSQPLN</sequence>
<comment type="caution">
    <text evidence="1">The sequence shown here is derived from an EMBL/GenBank/DDBJ whole genome shotgun (WGS) entry which is preliminary data.</text>
</comment>
<reference evidence="1 2" key="1">
    <citation type="submission" date="2024-11" db="EMBL/GenBank/DDBJ databases">
        <title>A near-complete genome assembly of Cinchona calisaya.</title>
        <authorList>
            <person name="Lian D.C."/>
            <person name="Zhao X.W."/>
            <person name="Wei L."/>
        </authorList>
    </citation>
    <scope>NUCLEOTIDE SEQUENCE [LARGE SCALE GENOMIC DNA]</scope>
    <source>
        <tissue evidence="1">Nenye</tissue>
    </source>
</reference>
<keyword evidence="2" id="KW-1185">Reference proteome</keyword>
<evidence type="ECO:0000313" key="2">
    <source>
        <dbReference type="Proteomes" id="UP001630127"/>
    </source>
</evidence>
<organism evidence="1 2">
    <name type="scientific">Cinchona calisaya</name>
    <dbReference type="NCBI Taxonomy" id="153742"/>
    <lineage>
        <taxon>Eukaryota</taxon>
        <taxon>Viridiplantae</taxon>
        <taxon>Streptophyta</taxon>
        <taxon>Embryophyta</taxon>
        <taxon>Tracheophyta</taxon>
        <taxon>Spermatophyta</taxon>
        <taxon>Magnoliopsida</taxon>
        <taxon>eudicotyledons</taxon>
        <taxon>Gunneridae</taxon>
        <taxon>Pentapetalae</taxon>
        <taxon>asterids</taxon>
        <taxon>lamiids</taxon>
        <taxon>Gentianales</taxon>
        <taxon>Rubiaceae</taxon>
        <taxon>Cinchonoideae</taxon>
        <taxon>Cinchoneae</taxon>
        <taxon>Cinchona</taxon>
    </lineage>
</organism>
<dbReference type="EMBL" id="JBJUIK010000001">
    <property type="protein sequence ID" value="KAL3537105.1"/>
    <property type="molecule type" value="Genomic_DNA"/>
</dbReference>
<accession>A0ABD3B0R9</accession>
<dbReference type="AlphaFoldDB" id="A0ABD3B0R9"/>
<proteinExistence type="predicted"/>
<evidence type="ECO:0000313" key="1">
    <source>
        <dbReference type="EMBL" id="KAL3537105.1"/>
    </source>
</evidence>
<protein>
    <submittedName>
        <fullName evidence="1">Uncharacterized protein</fullName>
    </submittedName>
</protein>